<dbReference type="EMBL" id="CP138897">
    <property type="protein sequence ID" value="WPK26277.1"/>
    <property type="molecule type" value="Genomic_DNA"/>
</dbReference>
<dbReference type="Proteomes" id="UP001338582">
    <property type="component" value="Chromosome 4"/>
</dbReference>
<dbReference type="InterPro" id="IPR023170">
    <property type="entry name" value="HhH_base_excis_C"/>
</dbReference>
<dbReference type="GO" id="GO:0000703">
    <property type="term" value="F:oxidized pyrimidine nucleobase lesion DNA N-glycosylase activity"/>
    <property type="evidence" value="ECO:0007669"/>
    <property type="project" value="UniProtKB-UniRule"/>
</dbReference>
<dbReference type="EC" id="4.2.99.18" evidence="8"/>
<evidence type="ECO:0000313" key="12">
    <source>
        <dbReference type="Proteomes" id="UP001338582"/>
    </source>
</evidence>
<sequence length="439" mass="48714">MKREAEAKVAVAKRVSVTRRSQRILAKVSATPRLKQEETELELPPTPARSGKPTPDASISPDEPKIKVEYECLAKTSTETTVSALKTELDGELYSKSISKQGSNSPPIIKSELQAVVSPSSKARQHLEYASNPKQEDEVPPNVFPPYLGELEEGQPANWIEIYNEIVRMRALITTPVDNMGCGRMPTSLMNNSAVLDRRTFRFQLLIALMLSSQTRDETNFAAMTTLHEHYRAKGYPGLCLDAVLALTETEVDKCISKVGFHTRKAMYIKKACEMLAQNFNGDVPQTIEEVVSLPGVGPKMGHLLLQNGWDINLGIGVDVHIHRLAQMWGWVPKTDKPEVTRSALEDWLPQQVWADINPLLVGFGQTVCPIKANSCDVCTLSDGLCDGVNKKLARTPLTEKRIQKISKLRGNLDGLVSLRMAKDLLEAERLSSTMKKED</sequence>
<evidence type="ECO:0000256" key="6">
    <source>
        <dbReference type="ARBA" id="ARBA00023295"/>
    </source>
</evidence>
<dbReference type="HAMAP" id="MF_03183">
    <property type="entry name" value="Endonuclease_III_Nth"/>
    <property type="match status" value="1"/>
</dbReference>
<dbReference type="GO" id="GO:0140078">
    <property type="term" value="F:class I DNA-(apurinic or apyrimidinic site) endonuclease activity"/>
    <property type="evidence" value="ECO:0007669"/>
    <property type="project" value="UniProtKB-EC"/>
</dbReference>
<dbReference type="InterPro" id="IPR000445">
    <property type="entry name" value="HhH_motif"/>
</dbReference>
<dbReference type="SMART" id="SM00478">
    <property type="entry name" value="ENDO3c"/>
    <property type="match status" value="1"/>
</dbReference>
<dbReference type="AlphaFoldDB" id="A0AAX4HEH7"/>
<evidence type="ECO:0000256" key="5">
    <source>
        <dbReference type="ARBA" id="ARBA00023239"/>
    </source>
</evidence>
<dbReference type="EC" id="3.2.2.-" evidence="8"/>
<evidence type="ECO:0000256" key="3">
    <source>
        <dbReference type="ARBA" id="ARBA00022801"/>
    </source>
</evidence>
<keyword evidence="6 8" id="KW-0326">Glycosidase</keyword>
<keyword evidence="8" id="KW-0496">Mitochondrion</keyword>
<evidence type="ECO:0000256" key="8">
    <source>
        <dbReference type="HAMAP-Rule" id="MF_03183"/>
    </source>
</evidence>
<comment type="catalytic activity">
    <reaction evidence="7 8">
        <text>2'-deoxyribonucleotide-(2'-deoxyribose 5'-phosphate)-2'-deoxyribonucleotide-DNA = a 3'-end 2'-deoxyribonucleotide-(2,3-dehydro-2,3-deoxyribose 5'-phosphate)-DNA + a 5'-end 5'-phospho-2'-deoxyribonucleoside-DNA + H(+)</text>
        <dbReference type="Rhea" id="RHEA:66592"/>
        <dbReference type="Rhea" id="RHEA-COMP:13180"/>
        <dbReference type="Rhea" id="RHEA-COMP:16897"/>
        <dbReference type="Rhea" id="RHEA-COMP:17067"/>
        <dbReference type="ChEBI" id="CHEBI:15378"/>
        <dbReference type="ChEBI" id="CHEBI:136412"/>
        <dbReference type="ChEBI" id="CHEBI:157695"/>
        <dbReference type="ChEBI" id="CHEBI:167181"/>
        <dbReference type="EC" id="4.2.99.18"/>
    </reaction>
</comment>
<dbReference type="CDD" id="cd00056">
    <property type="entry name" value="ENDO3c"/>
    <property type="match status" value="1"/>
</dbReference>
<dbReference type="GO" id="GO:0006285">
    <property type="term" value="P:base-excision repair, AP site formation"/>
    <property type="evidence" value="ECO:0007669"/>
    <property type="project" value="UniProtKB-UniRule"/>
</dbReference>
<accession>A0AAX4HEH7</accession>
<dbReference type="Pfam" id="PF00730">
    <property type="entry name" value="HhH-GPD"/>
    <property type="match status" value="1"/>
</dbReference>
<dbReference type="GO" id="GO:0003677">
    <property type="term" value="F:DNA binding"/>
    <property type="evidence" value="ECO:0007669"/>
    <property type="project" value="UniProtKB-UniRule"/>
</dbReference>
<organism evidence="11 12">
    <name type="scientific">Australozyma saopauloensis</name>
    <dbReference type="NCBI Taxonomy" id="291208"/>
    <lineage>
        <taxon>Eukaryota</taxon>
        <taxon>Fungi</taxon>
        <taxon>Dikarya</taxon>
        <taxon>Ascomycota</taxon>
        <taxon>Saccharomycotina</taxon>
        <taxon>Pichiomycetes</taxon>
        <taxon>Metschnikowiaceae</taxon>
        <taxon>Australozyma</taxon>
    </lineage>
</organism>
<proteinExistence type="inferred from homology"/>
<comment type="subcellular location">
    <subcellularLocation>
        <location evidence="8">Nucleus</location>
    </subcellularLocation>
    <subcellularLocation>
        <location evidence="8">Mitochondrion</location>
    </subcellularLocation>
</comment>
<keyword evidence="8" id="KW-0539">Nucleus</keyword>
<evidence type="ECO:0000259" key="10">
    <source>
        <dbReference type="SMART" id="SM00478"/>
    </source>
</evidence>
<dbReference type="Pfam" id="PF00633">
    <property type="entry name" value="HHH"/>
    <property type="match status" value="1"/>
</dbReference>
<comment type="similarity">
    <text evidence="1 8">Belongs to the Nth/MutY family.</text>
</comment>
<dbReference type="GO" id="GO:0005739">
    <property type="term" value="C:mitochondrion"/>
    <property type="evidence" value="ECO:0007669"/>
    <property type="project" value="UniProtKB-SubCell"/>
</dbReference>
<dbReference type="Gene3D" id="1.10.1670.10">
    <property type="entry name" value="Helix-hairpin-Helix base-excision DNA repair enzymes (C-terminal)"/>
    <property type="match status" value="1"/>
</dbReference>
<protein>
    <recommendedName>
        <fullName evidence="8">Endonuclease III homolog</fullName>
        <ecNumber evidence="8">3.2.2.-</ecNumber>
        <ecNumber evidence="8">4.2.99.18</ecNumber>
    </recommendedName>
    <alternativeName>
        <fullName evidence="8">Bifunctional DNA N-glycosylase/DNA-(apurinic or apyrimidinic site) lyase</fullName>
        <shortName evidence="8">DNA glycosylase/AP lyase</shortName>
    </alternativeName>
</protein>
<dbReference type="PANTHER" id="PTHR43286">
    <property type="entry name" value="ENDONUCLEASE III-LIKE PROTEIN 1"/>
    <property type="match status" value="1"/>
</dbReference>
<dbReference type="PANTHER" id="PTHR43286:SF1">
    <property type="entry name" value="ENDONUCLEASE III-LIKE PROTEIN 1"/>
    <property type="match status" value="1"/>
</dbReference>
<evidence type="ECO:0000256" key="7">
    <source>
        <dbReference type="ARBA" id="ARBA00044632"/>
    </source>
</evidence>
<feature type="region of interest" description="Disordered" evidence="9">
    <location>
        <begin position="28"/>
        <end position="65"/>
    </location>
</feature>
<reference evidence="11 12" key="1">
    <citation type="submission" date="2023-10" db="EMBL/GenBank/DDBJ databases">
        <title>Draft Genome Sequence of Candida saopaulonensis from a very Premature Infant with Sepsis.</title>
        <authorList>
            <person name="Ning Y."/>
            <person name="Dai R."/>
            <person name="Xiao M."/>
            <person name="Xu Y."/>
            <person name="Yan Q."/>
            <person name="Zhang L."/>
        </authorList>
    </citation>
    <scope>NUCLEOTIDE SEQUENCE [LARGE SCALE GENOMIC DNA]</scope>
    <source>
        <strain evidence="11 12">19XY460</strain>
    </source>
</reference>
<comment type="function">
    <text evidence="8">Bifunctional DNA N-glycosylase with associated apurinic/apyrimidinic (AP) lyase function that catalyzes the first step in base excision repair (BER), the primary repair pathway for the repair of oxidative DNA damage. The DNA N-glycosylase activity releases the damaged DNA base from DNA by cleaving the N-glycosidic bond, leaving an AP site. The AP lyase activity cleaves the phosphodiester bond 3' to the AP site by a beta-elimination. Primarily recognizes and repairs oxidative base damage of pyrimidines.</text>
</comment>
<dbReference type="PROSITE" id="PS01155">
    <property type="entry name" value="ENDONUCLEASE_III_2"/>
    <property type="match status" value="1"/>
</dbReference>
<evidence type="ECO:0000313" key="11">
    <source>
        <dbReference type="EMBL" id="WPK26277.1"/>
    </source>
</evidence>
<feature type="domain" description="HhH-GPD" evidence="10">
    <location>
        <begin position="211"/>
        <end position="367"/>
    </location>
</feature>
<dbReference type="SUPFAM" id="SSF48150">
    <property type="entry name" value="DNA-glycosylase"/>
    <property type="match status" value="1"/>
</dbReference>
<comment type="caution">
    <text evidence="8">Lacks conserved residue(s) required for the propagation of feature annotation.</text>
</comment>
<keyword evidence="4 8" id="KW-0234">DNA repair</keyword>
<dbReference type="Gene3D" id="1.10.340.30">
    <property type="entry name" value="Hypothetical protein, domain 2"/>
    <property type="match status" value="1"/>
</dbReference>
<evidence type="ECO:0000256" key="4">
    <source>
        <dbReference type="ARBA" id="ARBA00023204"/>
    </source>
</evidence>
<dbReference type="GO" id="GO:0005634">
    <property type="term" value="C:nucleus"/>
    <property type="evidence" value="ECO:0007669"/>
    <property type="project" value="UniProtKB-SubCell"/>
</dbReference>
<dbReference type="FunFam" id="1.10.340.30:FF:000001">
    <property type="entry name" value="Endonuclease III"/>
    <property type="match status" value="1"/>
</dbReference>
<dbReference type="InterPro" id="IPR004036">
    <property type="entry name" value="Endonuclease-III-like_CS2"/>
</dbReference>
<dbReference type="InterPro" id="IPR003265">
    <property type="entry name" value="HhH-GPD_domain"/>
</dbReference>
<evidence type="ECO:0000256" key="9">
    <source>
        <dbReference type="SAM" id="MobiDB-lite"/>
    </source>
</evidence>
<gene>
    <name evidence="8" type="primary">NTG1</name>
    <name evidence="11" type="ORF">PUMCH_003626</name>
</gene>
<dbReference type="GO" id="GO:0006289">
    <property type="term" value="P:nucleotide-excision repair"/>
    <property type="evidence" value="ECO:0007669"/>
    <property type="project" value="TreeGrafter"/>
</dbReference>
<dbReference type="InterPro" id="IPR030841">
    <property type="entry name" value="NTH1"/>
</dbReference>
<keyword evidence="2 8" id="KW-0227">DNA damage</keyword>
<keyword evidence="5 8" id="KW-0456">Lyase</keyword>
<evidence type="ECO:0000256" key="1">
    <source>
        <dbReference type="ARBA" id="ARBA00008343"/>
    </source>
</evidence>
<keyword evidence="12" id="KW-1185">Reference proteome</keyword>
<keyword evidence="3 8" id="KW-0378">Hydrolase</keyword>
<name>A0AAX4HEH7_9ASCO</name>
<evidence type="ECO:0000256" key="2">
    <source>
        <dbReference type="ARBA" id="ARBA00022763"/>
    </source>
</evidence>
<dbReference type="InterPro" id="IPR011257">
    <property type="entry name" value="DNA_glycosylase"/>
</dbReference>